<evidence type="ECO:0000256" key="4">
    <source>
        <dbReference type="ARBA" id="ARBA00022898"/>
    </source>
</evidence>
<reference evidence="6 7" key="1">
    <citation type="submission" date="2019-09" db="EMBL/GenBank/DDBJ databases">
        <title>Hybrid Assembly of the complete Genome of the Deep-Sea Bacterium Moritella marina from long Nanopore and Illumina reads.</title>
        <authorList>
            <person name="Magin S."/>
            <person name="Georgoulis A."/>
            <person name="Papadimitriou K."/>
            <person name="Iliakis G."/>
            <person name="Vorgias C.E."/>
        </authorList>
    </citation>
    <scope>NUCLEOTIDE SEQUENCE [LARGE SCALE GENOMIC DNA]</scope>
    <source>
        <strain evidence="6 7">MP-1</strain>
    </source>
</reference>
<accession>A0A5J6WK28</accession>
<dbReference type="PANTHER" id="PTHR48097">
    <property type="entry name" value="L-THREONINE ALDOLASE-RELATED"/>
    <property type="match status" value="1"/>
</dbReference>
<dbReference type="Proteomes" id="UP000327424">
    <property type="component" value="Chromosome"/>
</dbReference>
<evidence type="ECO:0000256" key="3">
    <source>
        <dbReference type="ARBA" id="ARBA00011881"/>
    </source>
</evidence>
<dbReference type="InterPro" id="IPR015422">
    <property type="entry name" value="PyrdxlP-dep_Trfase_small"/>
</dbReference>
<feature type="domain" description="Aromatic amino acid beta-eliminating lyase/threonine aldolase" evidence="5">
    <location>
        <begin position="30"/>
        <end position="289"/>
    </location>
</feature>
<dbReference type="PANTHER" id="PTHR48097:SF9">
    <property type="entry name" value="L-THREONINE ALDOLASE"/>
    <property type="match status" value="1"/>
</dbReference>
<comment type="cofactor">
    <cofactor evidence="1">
        <name>pyridoxal 5'-phosphate</name>
        <dbReference type="ChEBI" id="CHEBI:597326"/>
    </cofactor>
</comment>
<dbReference type="OrthoDB" id="9774495at2"/>
<dbReference type="InterPro" id="IPR001597">
    <property type="entry name" value="ArAA_b-elim_lyase/Thr_aldolase"/>
</dbReference>
<sequence>MQNECKFVLPGNHQPEPAEVFETMALWCREHNVKHDVYGEGELIQGFEQKVADLLGFEAGLFVITGTMTQPTALQLACQSRHCFNVALHQSSHITLWESQGYQMQNRFNALPVGSPYTPWLVDDLKRIPDKLGAVLYELPMREIGGQLPAFDALNEIKTYCREQDIHLHMDGARLWEAAAYYEKSYQEIAQGFNSAYVSLYKGVNGLGGSLLLGDKDFIAEASVWMHRQGGSVYQRSPYVIAAAMQFDERLAAMPALFQRTKTLYQMLSECNHITANPRAPQANMLHLHLPLSKADASELRDMLAKEYSIWIGNPKQSALPNQSYLEWYVGDNLLNMDDDILRQVLEQINTLIAAKN</sequence>
<dbReference type="EMBL" id="CP044399">
    <property type="protein sequence ID" value="QFI38509.1"/>
    <property type="molecule type" value="Genomic_DNA"/>
</dbReference>
<dbReference type="InterPro" id="IPR015421">
    <property type="entry name" value="PyrdxlP-dep_Trfase_major"/>
</dbReference>
<keyword evidence="7" id="KW-1185">Reference proteome</keyword>
<dbReference type="KEGG" id="mmaa:FR932_11950"/>
<proteinExistence type="inferred from homology"/>
<dbReference type="RefSeq" id="WP_019442965.1">
    <property type="nucleotide sequence ID" value="NZ_ALOE01000038.1"/>
</dbReference>
<keyword evidence="4" id="KW-0663">Pyridoxal phosphate</keyword>
<dbReference type="GO" id="GO:0008732">
    <property type="term" value="F:L-allo-threonine aldolase activity"/>
    <property type="evidence" value="ECO:0007669"/>
    <property type="project" value="TreeGrafter"/>
</dbReference>
<dbReference type="Pfam" id="PF01212">
    <property type="entry name" value="Beta_elim_lyase"/>
    <property type="match status" value="1"/>
</dbReference>
<evidence type="ECO:0000256" key="1">
    <source>
        <dbReference type="ARBA" id="ARBA00001933"/>
    </source>
</evidence>
<comment type="similarity">
    <text evidence="2">Belongs to the threonine aldolase family.</text>
</comment>
<name>A0A5J6WK28_MORMI</name>
<dbReference type="SUPFAM" id="SSF53383">
    <property type="entry name" value="PLP-dependent transferases"/>
    <property type="match status" value="1"/>
</dbReference>
<dbReference type="GO" id="GO:0006567">
    <property type="term" value="P:L-threonine catabolic process"/>
    <property type="evidence" value="ECO:0007669"/>
    <property type="project" value="TreeGrafter"/>
</dbReference>
<organism evidence="6 7">
    <name type="scientific">Moritella marina ATCC 15381</name>
    <dbReference type="NCBI Taxonomy" id="1202962"/>
    <lineage>
        <taxon>Bacteria</taxon>
        <taxon>Pseudomonadati</taxon>
        <taxon>Pseudomonadota</taxon>
        <taxon>Gammaproteobacteria</taxon>
        <taxon>Alteromonadales</taxon>
        <taxon>Moritellaceae</taxon>
        <taxon>Moritella</taxon>
    </lineage>
</organism>
<comment type="subunit">
    <text evidence="3">Homotetramer.</text>
</comment>
<evidence type="ECO:0000259" key="5">
    <source>
        <dbReference type="Pfam" id="PF01212"/>
    </source>
</evidence>
<dbReference type="Gene3D" id="3.90.1150.10">
    <property type="entry name" value="Aspartate Aminotransferase, domain 1"/>
    <property type="match status" value="1"/>
</dbReference>
<dbReference type="GO" id="GO:0005829">
    <property type="term" value="C:cytosol"/>
    <property type="evidence" value="ECO:0007669"/>
    <property type="project" value="TreeGrafter"/>
</dbReference>
<dbReference type="GO" id="GO:0006545">
    <property type="term" value="P:glycine biosynthetic process"/>
    <property type="evidence" value="ECO:0007669"/>
    <property type="project" value="TreeGrafter"/>
</dbReference>
<evidence type="ECO:0000256" key="2">
    <source>
        <dbReference type="ARBA" id="ARBA00006966"/>
    </source>
</evidence>
<evidence type="ECO:0000313" key="6">
    <source>
        <dbReference type="EMBL" id="QFI38509.1"/>
    </source>
</evidence>
<evidence type="ECO:0000313" key="7">
    <source>
        <dbReference type="Proteomes" id="UP000327424"/>
    </source>
</evidence>
<gene>
    <name evidence="6" type="ORF">FR932_11950</name>
</gene>
<dbReference type="Gene3D" id="3.40.640.10">
    <property type="entry name" value="Type I PLP-dependent aspartate aminotransferase-like (Major domain)"/>
    <property type="match status" value="1"/>
</dbReference>
<protein>
    <submittedName>
        <fullName evidence="6">Threonine aldolase</fullName>
    </submittedName>
</protein>
<dbReference type="InterPro" id="IPR015424">
    <property type="entry name" value="PyrdxlP-dep_Trfase"/>
</dbReference>
<dbReference type="AlphaFoldDB" id="A0A5J6WK28"/>